<evidence type="ECO:0000256" key="5">
    <source>
        <dbReference type="ARBA" id="ARBA00022617"/>
    </source>
</evidence>
<dbReference type="Gene3D" id="1.10.630.10">
    <property type="entry name" value="Cytochrome P450"/>
    <property type="match status" value="1"/>
</dbReference>
<keyword evidence="11 14" id="KW-0503">Monooxygenase</keyword>
<dbReference type="InterPro" id="IPR050476">
    <property type="entry name" value="Insect_CytP450_Detox"/>
</dbReference>
<dbReference type="PROSITE" id="PS00086">
    <property type="entry name" value="CYTOCHROME_P450"/>
    <property type="match status" value="1"/>
</dbReference>
<dbReference type="InterPro" id="IPR002401">
    <property type="entry name" value="Cyt_P450_E_grp-I"/>
</dbReference>
<dbReference type="AlphaFoldDB" id="Q58QP8"/>
<evidence type="ECO:0000256" key="9">
    <source>
        <dbReference type="ARBA" id="ARBA00023002"/>
    </source>
</evidence>
<comment type="subcellular location">
    <subcellularLocation>
        <location evidence="3">Endoplasmic reticulum membrane</location>
        <topology evidence="3">Peripheral membrane protein</topology>
    </subcellularLocation>
    <subcellularLocation>
        <location evidence="2">Microsome membrane</location>
        <topology evidence="2">Peripheral membrane protein</topology>
    </subcellularLocation>
</comment>
<dbReference type="InterPro" id="IPR036396">
    <property type="entry name" value="Cyt_P450_sf"/>
</dbReference>
<dbReference type="InterPro" id="IPR001128">
    <property type="entry name" value="Cyt_P450"/>
</dbReference>
<keyword evidence="8" id="KW-0492">Microsome</keyword>
<dbReference type="GO" id="GO:0004497">
    <property type="term" value="F:monooxygenase activity"/>
    <property type="evidence" value="ECO:0007669"/>
    <property type="project" value="UniProtKB-KW"/>
</dbReference>
<dbReference type="PANTHER" id="PTHR24292">
    <property type="entry name" value="CYTOCHROME P450"/>
    <property type="match status" value="1"/>
</dbReference>
<evidence type="ECO:0000256" key="7">
    <source>
        <dbReference type="ARBA" id="ARBA00022824"/>
    </source>
</evidence>
<evidence type="ECO:0000256" key="3">
    <source>
        <dbReference type="ARBA" id="ARBA00004406"/>
    </source>
</evidence>
<dbReference type="FunFam" id="1.10.630.10:FF:000042">
    <property type="entry name" value="Cytochrome P450"/>
    <property type="match status" value="1"/>
</dbReference>
<dbReference type="GO" id="GO:0020037">
    <property type="term" value="F:heme binding"/>
    <property type="evidence" value="ECO:0007669"/>
    <property type="project" value="InterPro"/>
</dbReference>
<dbReference type="PANTHER" id="PTHR24292:SF100">
    <property type="entry name" value="CYTOCHROME P450 6A16, ISOFORM B-RELATED"/>
    <property type="match status" value="1"/>
</dbReference>
<dbReference type="SMR" id="Q58QP8"/>
<evidence type="ECO:0000256" key="14">
    <source>
        <dbReference type="RuleBase" id="RU000461"/>
    </source>
</evidence>
<evidence type="ECO:0000256" key="2">
    <source>
        <dbReference type="ARBA" id="ARBA00004174"/>
    </source>
</evidence>
<dbReference type="PRINTS" id="PR00385">
    <property type="entry name" value="P450"/>
</dbReference>
<dbReference type="Pfam" id="PF00067">
    <property type="entry name" value="p450"/>
    <property type="match status" value="1"/>
</dbReference>
<keyword evidence="15" id="KW-1133">Transmembrane helix</keyword>
<feature type="binding site" description="axial binding residue" evidence="13">
    <location>
        <position position="464"/>
    </location>
    <ligand>
        <name>heme</name>
        <dbReference type="ChEBI" id="CHEBI:30413"/>
    </ligand>
    <ligandPart>
        <name>Fe</name>
        <dbReference type="ChEBI" id="CHEBI:18248"/>
    </ligandPart>
</feature>
<evidence type="ECO:0000256" key="10">
    <source>
        <dbReference type="ARBA" id="ARBA00023004"/>
    </source>
</evidence>
<evidence type="ECO:0000256" key="12">
    <source>
        <dbReference type="ARBA" id="ARBA00023136"/>
    </source>
</evidence>
<evidence type="ECO:0000256" key="8">
    <source>
        <dbReference type="ARBA" id="ARBA00022848"/>
    </source>
</evidence>
<evidence type="ECO:0000256" key="13">
    <source>
        <dbReference type="PIRSR" id="PIRSR602401-1"/>
    </source>
</evidence>
<feature type="transmembrane region" description="Helical" evidence="15">
    <location>
        <begin position="6"/>
        <end position="27"/>
    </location>
</feature>
<name>Q58QP8_MAYDE</name>
<keyword evidence="5 13" id="KW-0349">Heme</keyword>
<keyword evidence="6 13" id="KW-0479">Metal-binding</keyword>
<keyword evidence="10 13" id="KW-0408">Iron</keyword>
<dbReference type="EMBL" id="AY884043">
    <property type="protein sequence ID" value="AAX35340.1"/>
    <property type="molecule type" value="Genomic_DNA"/>
</dbReference>
<dbReference type="GO" id="GO:0005789">
    <property type="term" value="C:endoplasmic reticulum membrane"/>
    <property type="evidence" value="ECO:0007669"/>
    <property type="project" value="UniProtKB-SubCell"/>
</dbReference>
<gene>
    <name evidence="16" type="primary">CYP6AZ1</name>
</gene>
<evidence type="ECO:0000256" key="11">
    <source>
        <dbReference type="ARBA" id="ARBA00023033"/>
    </source>
</evidence>
<comment type="cofactor">
    <cofactor evidence="1 13">
        <name>heme</name>
        <dbReference type="ChEBI" id="CHEBI:30413"/>
    </cofactor>
</comment>
<organism evidence="16">
    <name type="scientific">Mayetiola destructor</name>
    <name type="common">Hessian fly</name>
    <dbReference type="NCBI Taxonomy" id="39758"/>
    <lineage>
        <taxon>Eukaryota</taxon>
        <taxon>Metazoa</taxon>
        <taxon>Ecdysozoa</taxon>
        <taxon>Arthropoda</taxon>
        <taxon>Hexapoda</taxon>
        <taxon>Insecta</taxon>
        <taxon>Pterygota</taxon>
        <taxon>Neoptera</taxon>
        <taxon>Endopterygota</taxon>
        <taxon>Diptera</taxon>
        <taxon>Nematocera</taxon>
        <taxon>Sciaroidea</taxon>
        <taxon>Cecidomyiidae</taxon>
        <taxon>Mayetiola</taxon>
    </lineage>
</organism>
<evidence type="ECO:0000256" key="4">
    <source>
        <dbReference type="ARBA" id="ARBA00010617"/>
    </source>
</evidence>
<keyword evidence="9 14" id="KW-0560">Oxidoreductase</keyword>
<protein>
    <submittedName>
        <fullName evidence="16">Cytochrome P450</fullName>
    </submittedName>
</protein>
<dbReference type="GO" id="GO:0016705">
    <property type="term" value="F:oxidoreductase activity, acting on paired donors, with incorporation or reduction of molecular oxygen"/>
    <property type="evidence" value="ECO:0007669"/>
    <property type="project" value="InterPro"/>
</dbReference>
<keyword evidence="15" id="KW-0812">Transmembrane</keyword>
<dbReference type="PRINTS" id="PR00463">
    <property type="entry name" value="EP450I"/>
</dbReference>
<evidence type="ECO:0000256" key="1">
    <source>
        <dbReference type="ARBA" id="ARBA00001971"/>
    </source>
</evidence>
<dbReference type="SUPFAM" id="SSF48264">
    <property type="entry name" value="Cytochrome P450"/>
    <property type="match status" value="1"/>
</dbReference>
<sequence length="521" mass="59618">MVFSVSSVLSIIALLIVLAISSLYIYLKYVYSYWERHGVKSFAGKIPYGNFEKTIKQKRSVGEVLTDLYRSTTEPFIGFYGPLKPILLIRDPALVRQILIKDFQYFANRGIYSDEKNDPLSAHLFSLDGDKWKKLRYKVSPTFTSGKLKAMFSTLVRCGESLQKVVKSTVEKGEEIDMRELVACFSTNIIASIAFGWDVDAITDSNTPFRKYGRQYFQKSLKNGVRNLAKFVSPKLMHVLRLKAIDADIEEFFFDMIRQTMALRENNNVVRKDFFQLLFQLRNMGSIQSDDDWETKTISDEEKDKNLTINELAATAFIFYAAGFESSSSTVSFCLYELAKNSEMQRIAQRKINAVLERHNGQYTFDAINEMKYLGCCVDETLRKHSPIAMLNREVSQSYKVPGMGLTLETGTAIMVPVYGIHHDEKYYPNPEVFEPNRFSVENAKNKTFVEMPYLPFGDGARNCIGMRLGLMVFKVCLAMLLKEFNYSLGEQHIGKELEYSPTSFVMAPIGTLKLKATYRH</sequence>
<keyword evidence="12 15" id="KW-0472">Membrane</keyword>
<keyword evidence="7" id="KW-0256">Endoplasmic reticulum</keyword>
<evidence type="ECO:0000256" key="6">
    <source>
        <dbReference type="ARBA" id="ARBA00022723"/>
    </source>
</evidence>
<evidence type="ECO:0000313" key="16">
    <source>
        <dbReference type="EMBL" id="AAX35340.1"/>
    </source>
</evidence>
<reference evidence="16" key="1">
    <citation type="journal article" date="2005" name="Insect Biochem. Mol. Biol.">
        <title>Differential expression of two cytochrome P450 genes in compatible and incompatible Hessian fly/wheat interactions.</title>
        <authorList>
            <person name="Mittapalli O."/>
            <person name="Neal J.J."/>
            <person name="Shukle R.H."/>
        </authorList>
    </citation>
    <scope>NUCLEOTIDE SEQUENCE</scope>
</reference>
<proteinExistence type="inferred from homology"/>
<dbReference type="GO" id="GO:0005506">
    <property type="term" value="F:iron ion binding"/>
    <property type="evidence" value="ECO:0007669"/>
    <property type="project" value="InterPro"/>
</dbReference>
<comment type="similarity">
    <text evidence="4 14">Belongs to the cytochrome P450 family.</text>
</comment>
<evidence type="ECO:0000256" key="15">
    <source>
        <dbReference type="SAM" id="Phobius"/>
    </source>
</evidence>
<dbReference type="CDD" id="cd11056">
    <property type="entry name" value="CYP6-like"/>
    <property type="match status" value="1"/>
</dbReference>
<dbReference type="InterPro" id="IPR017972">
    <property type="entry name" value="Cyt_P450_CS"/>
</dbReference>
<accession>Q58QP8</accession>